<gene>
    <name evidence="2" type="ORF">AVEN_135379_1</name>
</gene>
<dbReference type="Proteomes" id="UP000499080">
    <property type="component" value="Unassembled WGS sequence"/>
</dbReference>
<feature type="region of interest" description="Disordered" evidence="1">
    <location>
        <begin position="85"/>
        <end position="104"/>
    </location>
</feature>
<feature type="region of interest" description="Disordered" evidence="1">
    <location>
        <begin position="32"/>
        <end position="68"/>
    </location>
</feature>
<keyword evidence="3" id="KW-1185">Reference proteome</keyword>
<accession>A0A4Y2N432</accession>
<protein>
    <submittedName>
        <fullName evidence="2">Uncharacterized protein</fullName>
    </submittedName>
</protein>
<dbReference type="EMBL" id="BGPR01008378">
    <property type="protein sequence ID" value="GBN33429.1"/>
    <property type="molecule type" value="Genomic_DNA"/>
</dbReference>
<proteinExistence type="predicted"/>
<evidence type="ECO:0000256" key="1">
    <source>
        <dbReference type="SAM" id="MobiDB-lite"/>
    </source>
</evidence>
<comment type="caution">
    <text evidence="2">The sequence shown here is derived from an EMBL/GenBank/DDBJ whole genome shotgun (WGS) entry which is preliminary data.</text>
</comment>
<sequence>MTCLASILLSHLKNAFHILKKRLCLTVTDSYRSSEYPIPNKPRKYSVESSDNSGKYSEESPDSDQPHSEIILSKVTVSSQIRRIIGLGTSHPDPPQKKVPTITY</sequence>
<evidence type="ECO:0000313" key="3">
    <source>
        <dbReference type="Proteomes" id="UP000499080"/>
    </source>
</evidence>
<dbReference type="AlphaFoldDB" id="A0A4Y2N432"/>
<evidence type="ECO:0000313" key="2">
    <source>
        <dbReference type="EMBL" id="GBN33429.1"/>
    </source>
</evidence>
<reference evidence="2 3" key="1">
    <citation type="journal article" date="2019" name="Sci. Rep.">
        <title>Orb-weaving spider Araneus ventricosus genome elucidates the spidroin gene catalogue.</title>
        <authorList>
            <person name="Kono N."/>
            <person name="Nakamura H."/>
            <person name="Ohtoshi R."/>
            <person name="Moran D.A.P."/>
            <person name="Shinohara A."/>
            <person name="Yoshida Y."/>
            <person name="Fujiwara M."/>
            <person name="Mori M."/>
            <person name="Tomita M."/>
            <person name="Arakawa K."/>
        </authorList>
    </citation>
    <scope>NUCLEOTIDE SEQUENCE [LARGE SCALE GENOMIC DNA]</scope>
</reference>
<organism evidence="2 3">
    <name type="scientific">Araneus ventricosus</name>
    <name type="common">Orbweaver spider</name>
    <name type="synonym">Epeira ventricosa</name>
    <dbReference type="NCBI Taxonomy" id="182803"/>
    <lineage>
        <taxon>Eukaryota</taxon>
        <taxon>Metazoa</taxon>
        <taxon>Ecdysozoa</taxon>
        <taxon>Arthropoda</taxon>
        <taxon>Chelicerata</taxon>
        <taxon>Arachnida</taxon>
        <taxon>Araneae</taxon>
        <taxon>Araneomorphae</taxon>
        <taxon>Entelegynae</taxon>
        <taxon>Araneoidea</taxon>
        <taxon>Araneidae</taxon>
        <taxon>Araneus</taxon>
    </lineage>
</organism>
<name>A0A4Y2N432_ARAVE</name>